<dbReference type="RefSeq" id="WP_012830251.1">
    <property type="nucleotide sequence ID" value="NC_013440.1"/>
</dbReference>
<dbReference type="AlphaFoldDB" id="D0LWK9"/>
<feature type="compositionally biased region" description="Low complexity" evidence="1">
    <location>
        <begin position="80"/>
        <end position="90"/>
    </location>
</feature>
<protein>
    <submittedName>
        <fullName evidence="3">Putative outer membrane protein</fullName>
    </submittedName>
</protein>
<evidence type="ECO:0000256" key="1">
    <source>
        <dbReference type="SAM" id="MobiDB-lite"/>
    </source>
</evidence>
<dbReference type="HOGENOM" id="CLU_424967_0_0_7"/>
<dbReference type="eggNOG" id="COG4775">
    <property type="taxonomic scope" value="Bacteria"/>
</dbReference>
<gene>
    <name evidence="3" type="ordered locus">Hoch_5171</name>
</gene>
<evidence type="ECO:0000313" key="4">
    <source>
        <dbReference type="Proteomes" id="UP000001880"/>
    </source>
</evidence>
<dbReference type="Gene3D" id="3.10.20.310">
    <property type="entry name" value="membrane protein fhac"/>
    <property type="match status" value="1"/>
</dbReference>
<evidence type="ECO:0000256" key="2">
    <source>
        <dbReference type="SAM" id="SignalP"/>
    </source>
</evidence>
<dbReference type="STRING" id="502025.Hoch_5171"/>
<sequence length="671" mass="73445">MRKAALLTALLSLASTAAPARAQTDESGPSAPVGERDTSAGSATAGPADGVQAVEDPDPSSLDEPVSAPVQVTARDPDSAADGAPDSQAAEPGDRLAHLGSYEKQALDAALEVRAGLELDHQPAGKVLRRIHVVNQAVFDNNSGVIGLFNKLHRTTREDIIEREVLLRPGQVWDEAVIDDTTRRLRDPRTTALVVIVPIETGEDGYVDLLVVTRDLWSLRLNSDYELQNGELTSLIIAPAEANLLGLRKELAFLFQLDQGSYALGPYYLDPNIAGTRLYLDARPAIAFSRDTGDYEGSRTDVKMAYPLWSLRRRWGASATVSHYNDVRREFEGEGLRGVDLEATPDTVESVPFVYDRQRTLINVNAVRALGNDTKHYVTTGYEFLLVRPSFYGADPTPDQCAGLALDDCLQGYRAEHLPRSERSSSVYLEYSMFTPDFRTFRNVDTYDLPEERQIGPDARVGIAVASSLLGSERNYLRFFGRLAYSLPLGEGGFLVAATEGQSRLQDGQLIDNLLLGRVSLAAPMLADAVRFTARGEIAGYINETDNRFFSIGGESGLRGFVIGAFQGEKRVVGNVELRSRPVHAWFARLGLLAFWDLGHADDDFNALRLQHDVGFGVRAVVPQLQTAVIRFDWAVPLTGEQRGLPGRFILGFEQVFNVIGSSPLPDATLR</sequence>
<organism evidence="3 4">
    <name type="scientific">Haliangium ochraceum (strain DSM 14365 / JCM 11303 / SMP-2)</name>
    <dbReference type="NCBI Taxonomy" id="502025"/>
    <lineage>
        <taxon>Bacteria</taxon>
        <taxon>Pseudomonadati</taxon>
        <taxon>Myxococcota</taxon>
        <taxon>Polyangia</taxon>
        <taxon>Haliangiales</taxon>
        <taxon>Kofleriaceae</taxon>
        <taxon>Haliangium</taxon>
    </lineage>
</organism>
<feature type="region of interest" description="Disordered" evidence="1">
    <location>
        <begin position="15"/>
        <end position="93"/>
    </location>
</feature>
<dbReference type="Gene3D" id="2.40.160.50">
    <property type="entry name" value="membrane protein fhac: a member of the omp85/tpsb transporter family"/>
    <property type="match status" value="1"/>
</dbReference>
<dbReference type="KEGG" id="hoh:Hoch_5171"/>
<proteinExistence type="predicted"/>
<keyword evidence="2" id="KW-0732">Signal</keyword>
<feature type="chain" id="PRO_5003010544" evidence="2">
    <location>
        <begin position="23"/>
        <end position="671"/>
    </location>
</feature>
<dbReference type="EMBL" id="CP001804">
    <property type="protein sequence ID" value="ACY17659.1"/>
    <property type="molecule type" value="Genomic_DNA"/>
</dbReference>
<reference evidence="3 4" key="1">
    <citation type="journal article" date="2010" name="Stand. Genomic Sci.">
        <title>Complete genome sequence of Haliangium ochraceum type strain (SMP-2).</title>
        <authorList>
            <consortium name="US DOE Joint Genome Institute (JGI-PGF)"/>
            <person name="Ivanova N."/>
            <person name="Daum C."/>
            <person name="Lang E."/>
            <person name="Abt B."/>
            <person name="Kopitz M."/>
            <person name="Saunders E."/>
            <person name="Lapidus A."/>
            <person name="Lucas S."/>
            <person name="Glavina Del Rio T."/>
            <person name="Nolan M."/>
            <person name="Tice H."/>
            <person name="Copeland A."/>
            <person name="Cheng J.F."/>
            <person name="Chen F."/>
            <person name="Bruce D."/>
            <person name="Goodwin L."/>
            <person name="Pitluck S."/>
            <person name="Mavromatis K."/>
            <person name="Pati A."/>
            <person name="Mikhailova N."/>
            <person name="Chen A."/>
            <person name="Palaniappan K."/>
            <person name="Land M."/>
            <person name="Hauser L."/>
            <person name="Chang Y.J."/>
            <person name="Jeffries C.D."/>
            <person name="Detter J.C."/>
            <person name="Brettin T."/>
            <person name="Rohde M."/>
            <person name="Goker M."/>
            <person name="Bristow J."/>
            <person name="Markowitz V."/>
            <person name="Eisen J.A."/>
            <person name="Hugenholtz P."/>
            <person name="Kyrpides N.C."/>
            <person name="Klenk H.P."/>
        </authorList>
    </citation>
    <scope>NUCLEOTIDE SEQUENCE [LARGE SCALE GENOMIC DNA]</scope>
    <source>
        <strain evidence="4">DSM 14365 / CIP 107738 / JCM 11303 / AJ 13395 / SMP-2</strain>
    </source>
</reference>
<evidence type="ECO:0000313" key="3">
    <source>
        <dbReference type="EMBL" id="ACY17659.1"/>
    </source>
</evidence>
<keyword evidence="4" id="KW-1185">Reference proteome</keyword>
<feature type="signal peptide" evidence="2">
    <location>
        <begin position="1"/>
        <end position="22"/>
    </location>
</feature>
<name>D0LWK9_HALO1</name>
<dbReference type="OrthoDB" id="9803054at2"/>
<dbReference type="Proteomes" id="UP000001880">
    <property type="component" value="Chromosome"/>
</dbReference>
<accession>D0LWK9</accession>